<organism evidence="7 8">
    <name type="scientific">Chitinophaga niastensis</name>
    <dbReference type="NCBI Taxonomy" id="536980"/>
    <lineage>
        <taxon>Bacteria</taxon>
        <taxon>Pseudomonadati</taxon>
        <taxon>Bacteroidota</taxon>
        <taxon>Chitinophagia</taxon>
        <taxon>Chitinophagales</taxon>
        <taxon>Chitinophagaceae</taxon>
        <taxon>Chitinophaga</taxon>
    </lineage>
</organism>
<accession>A0A2P8HAT2</accession>
<feature type="transmembrane region" description="Helical" evidence="5">
    <location>
        <begin position="253"/>
        <end position="286"/>
    </location>
</feature>
<feature type="transmembrane region" description="Helical" evidence="5">
    <location>
        <begin position="175"/>
        <end position="198"/>
    </location>
</feature>
<evidence type="ECO:0000313" key="8">
    <source>
        <dbReference type="Proteomes" id="UP000240971"/>
    </source>
</evidence>
<dbReference type="SMART" id="SM00752">
    <property type="entry name" value="HTTM"/>
    <property type="match status" value="1"/>
</dbReference>
<dbReference type="PANTHER" id="PTHR39535:SF2">
    <property type="entry name" value="HTTM DOMAIN-CONTAINING PROTEIN"/>
    <property type="match status" value="1"/>
</dbReference>
<dbReference type="InterPro" id="IPR052964">
    <property type="entry name" value="Sporulation_signal_mat"/>
</dbReference>
<evidence type="ECO:0000256" key="1">
    <source>
        <dbReference type="ARBA" id="ARBA00004127"/>
    </source>
</evidence>
<feature type="transmembrane region" description="Helical" evidence="5">
    <location>
        <begin position="219"/>
        <end position="241"/>
    </location>
</feature>
<dbReference type="EMBL" id="PYAW01000008">
    <property type="protein sequence ID" value="PSL43320.1"/>
    <property type="molecule type" value="Genomic_DNA"/>
</dbReference>
<dbReference type="OrthoDB" id="1496138at2"/>
<gene>
    <name evidence="7" type="ORF">CLV51_1089</name>
</gene>
<comment type="subcellular location">
    <subcellularLocation>
        <location evidence="1">Endomembrane system</location>
        <topology evidence="1">Multi-pass membrane protein</topology>
    </subcellularLocation>
</comment>
<evidence type="ECO:0000256" key="3">
    <source>
        <dbReference type="ARBA" id="ARBA00022989"/>
    </source>
</evidence>
<reference evidence="7 8" key="1">
    <citation type="submission" date="2018-03" db="EMBL/GenBank/DDBJ databases">
        <title>Genomic Encyclopedia of Archaeal and Bacterial Type Strains, Phase II (KMG-II): from individual species to whole genera.</title>
        <authorList>
            <person name="Goeker M."/>
        </authorList>
    </citation>
    <scope>NUCLEOTIDE SEQUENCE [LARGE SCALE GENOMIC DNA]</scope>
    <source>
        <strain evidence="7 8">DSM 24859</strain>
    </source>
</reference>
<comment type="caution">
    <text evidence="7">The sequence shown here is derived from an EMBL/GenBank/DDBJ whole genome shotgun (WGS) entry which is preliminary data.</text>
</comment>
<dbReference type="InterPro" id="IPR011020">
    <property type="entry name" value="HTTM-like"/>
</dbReference>
<keyword evidence="2 5" id="KW-0812">Transmembrane</keyword>
<feature type="domain" description="HTTM-like" evidence="6">
    <location>
        <begin position="14"/>
        <end position="286"/>
    </location>
</feature>
<feature type="transmembrane region" description="Helical" evidence="5">
    <location>
        <begin position="130"/>
        <end position="155"/>
    </location>
</feature>
<feature type="transmembrane region" description="Helical" evidence="5">
    <location>
        <begin position="88"/>
        <end position="118"/>
    </location>
</feature>
<feature type="transmembrane region" description="Helical" evidence="5">
    <location>
        <begin position="20"/>
        <end position="41"/>
    </location>
</feature>
<keyword evidence="3 5" id="KW-1133">Transmembrane helix</keyword>
<evidence type="ECO:0000313" key="7">
    <source>
        <dbReference type="EMBL" id="PSL43320.1"/>
    </source>
</evidence>
<evidence type="ECO:0000256" key="5">
    <source>
        <dbReference type="SAM" id="Phobius"/>
    </source>
</evidence>
<dbReference type="PANTHER" id="PTHR39535">
    <property type="entry name" value="SPORULATION-DELAYING PROTEIN SDPB"/>
    <property type="match status" value="1"/>
</dbReference>
<evidence type="ECO:0000256" key="2">
    <source>
        <dbReference type="ARBA" id="ARBA00022692"/>
    </source>
</evidence>
<dbReference type="GO" id="GO:0012505">
    <property type="term" value="C:endomembrane system"/>
    <property type="evidence" value="ECO:0007669"/>
    <property type="project" value="UniProtKB-SubCell"/>
</dbReference>
<dbReference type="AlphaFoldDB" id="A0A2P8HAT2"/>
<sequence length="312" mass="35814">MKKPIRARIFNFFFKPSSPYPLAFLRISVALLLITQLLWLYKSLPLLYGHQALIPWPVSQAIMGNYTPNIEWVAGYADYLHISPDDVLWIFIGVYLFVLVVFLLGIFTRVMAVLVWALHYMLVNTGFMSAYGVESFAHIILFYCIFMPVGNAWSFDARKGNKQADNEWNTLSVRVLQLHLCIIYFFSGIEKAVGIQWWNGEAIWRTLMQDQFKQFDMSWMAYYPWVAKIICWSTLLLEIGYPFYMWGTASRKYGLIAIILLHLGIAVFLGLQLFAVIMIIFSVAAFGKLKPRKALGHSGAAAQKITESSIIF</sequence>
<keyword evidence="8" id="KW-1185">Reference proteome</keyword>
<dbReference type="Proteomes" id="UP000240971">
    <property type="component" value="Unassembled WGS sequence"/>
</dbReference>
<keyword evidence="4 5" id="KW-0472">Membrane</keyword>
<proteinExistence type="predicted"/>
<evidence type="ECO:0000256" key="4">
    <source>
        <dbReference type="ARBA" id="ARBA00023136"/>
    </source>
</evidence>
<protein>
    <submittedName>
        <fullName evidence="7">Vitamin K-dependent gamma-carboxylase-like protein</fullName>
    </submittedName>
</protein>
<dbReference type="RefSeq" id="WP_106530934.1">
    <property type="nucleotide sequence ID" value="NZ_PYAW01000008.1"/>
</dbReference>
<dbReference type="InterPro" id="IPR053934">
    <property type="entry name" value="HTTM_dom"/>
</dbReference>
<dbReference type="Pfam" id="PF05090">
    <property type="entry name" value="HTTM"/>
    <property type="match status" value="1"/>
</dbReference>
<evidence type="ECO:0000259" key="6">
    <source>
        <dbReference type="SMART" id="SM00752"/>
    </source>
</evidence>
<name>A0A2P8HAT2_CHINA</name>